<dbReference type="InterPro" id="IPR050271">
    <property type="entry name" value="UDP-glycosyltransferase"/>
</dbReference>
<dbReference type="Gene3D" id="3.40.50.2000">
    <property type="entry name" value="Glycogen Phosphorylase B"/>
    <property type="match status" value="2"/>
</dbReference>
<sequence length="482" mass="53126">MNLREIAEHLSQQRAHQITYITMNLDMNPLQPTNNTVLSYNIHGMADTETLSDWSALSSKNTSAGVASSFMAITNLACLGLMSNETALTRLRDFRADVMLAEIQNPCTALLAHVLDLPWVNHWPLAPIAHDFDQRPSRLTKHLLCFLGRLKSFLAHRLIGLKAWRMHSSTDEWTCMALLCISPCMQSLRKKYNFNPYAAEEGKRMVLSMSPIDWAAEWLRPVSPSYKYVGPVLAGPGKALPADLEAFMTGAGDQGVMLASMGTMAELGQEELASMAAAFATLPCKVLWRLTAREAPDAASVAALNLGNNTRVVMRVPQNDVLAHPNLRAFLSHVGINSMYEAIYHGKPVVGMPLLGDQPSNADRIVAKGFGVRLSPHQAGTPAFKEALMEVLTNPKYTAAARAMSVKIRARKNTPVQEAADWVEHVIATKGEPYLKIPEDEMSLIARYSLDVYLTVTSKNCAASFPMVDMYVYAVWPVAELK</sequence>
<keyword evidence="1" id="KW-0328">Glycosyltransferase</keyword>
<keyword evidence="4" id="KW-1185">Reference proteome</keyword>
<comment type="caution">
    <text evidence="3">The sequence shown here is derived from an EMBL/GenBank/DDBJ whole genome shotgun (WGS) entry which is preliminary data.</text>
</comment>
<organism evidence="3 4">
    <name type="scientific">Coccomyxa subellipsoidea</name>
    <dbReference type="NCBI Taxonomy" id="248742"/>
    <lineage>
        <taxon>Eukaryota</taxon>
        <taxon>Viridiplantae</taxon>
        <taxon>Chlorophyta</taxon>
        <taxon>core chlorophytes</taxon>
        <taxon>Trebouxiophyceae</taxon>
        <taxon>Trebouxiophyceae incertae sedis</taxon>
        <taxon>Coccomyxaceae</taxon>
        <taxon>Coccomyxa</taxon>
    </lineage>
</organism>
<evidence type="ECO:0000313" key="3">
    <source>
        <dbReference type="EMBL" id="KAK9918684.1"/>
    </source>
</evidence>
<evidence type="ECO:0008006" key="5">
    <source>
        <dbReference type="Google" id="ProtNLM"/>
    </source>
</evidence>
<evidence type="ECO:0000313" key="4">
    <source>
        <dbReference type="Proteomes" id="UP001491310"/>
    </source>
</evidence>
<proteinExistence type="predicted"/>
<keyword evidence="2" id="KW-0808">Transferase</keyword>
<dbReference type="PANTHER" id="PTHR48043">
    <property type="entry name" value="EG:EG0003.4 PROTEIN-RELATED"/>
    <property type="match status" value="1"/>
</dbReference>
<dbReference type="PANTHER" id="PTHR48043:SF145">
    <property type="entry name" value="FI06409P-RELATED"/>
    <property type="match status" value="1"/>
</dbReference>
<dbReference type="Proteomes" id="UP001491310">
    <property type="component" value="Unassembled WGS sequence"/>
</dbReference>
<dbReference type="SUPFAM" id="SSF53756">
    <property type="entry name" value="UDP-Glycosyltransferase/glycogen phosphorylase"/>
    <property type="match status" value="1"/>
</dbReference>
<evidence type="ECO:0000256" key="1">
    <source>
        <dbReference type="ARBA" id="ARBA00022676"/>
    </source>
</evidence>
<name>A0ABR2Z3B5_9CHLO</name>
<protein>
    <recommendedName>
        <fullName evidence="5">UDP-Glycosyltransferase/glycogen phosphorylase</fullName>
    </recommendedName>
</protein>
<accession>A0ABR2Z3B5</accession>
<reference evidence="3 4" key="1">
    <citation type="journal article" date="2024" name="Nat. Commun.">
        <title>Phylogenomics reveals the evolutionary origins of lichenization in chlorophyte algae.</title>
        <authorList>
            <person name="Puginier C."/>
            <person name="Libourel C."/>
            <person name="Otte J."/>
            <person name="Skaloud P."/>
            <person name="Haon M."/>
            <person name="Grisel S."/>
            <person name="Petersen M."/>
            <person name="Berrin J.G."/>
            <person name="Delaux P.M."/>
            <person name="Dal Grande F."/>
            <person name="Keller J."/>
        </authorList>
    </citation>
    <scope>NUCLEOTIDE SEQUENCE [LARGE SCALE GENOMIC DNA]</scope>
    <source>
        <strain evidence="3 4">SAG 216-7</strain>
    </source>
</reference>
<dbReference type="InterPro" id="IPR002213">
    <property type="entry name" value="UDP_glucos_trans"/>
</dbReference>
<dbReference type="Pfam" id="PF00201">
    <property type="entry name" value="UDPGT"/>
    <property type="match status" value="1"/>
</dbReference>
<dbReference type="EMBL" id="JALJOT010000001">
    <property type="protein sequence ID" value="KAK9918684.1"/>
    <property type="molecule type" value="Genomic_DNA"/>
</dbReference>
<evidence type="ECO:0000256" key="2">
    <source>
        <dbReference type="ARBA" id="ARBA00022679"/>
    </source>
</evidence>
<gene>
    <name evidence="3" type="ORF">WJX75_005952</name>
</gene>
<dbReference type="CDD" id="cd03784">
    <property type="entry name" value="GT1_Gtf-like"/>
    <property type="match status" value="1"/>
</dbReference>